<feature type="signal peptide" evidence="1">
    <location>
        <begin position="1"/>
        <end position="24"/>
    </location>
</feature>
<proteinExistence type="predicted"/>
<reference evidence="3" key="1">
    <citation type="submission" date="2019-01" db="EMBL/GenBank/DDBJ databases">
        <title>Sphingorhabdus lacus sp.nov., isolated from an oligotrophic freshwater lake.</title>
        <authorList>
            <person name="Park M."/>
        </authorList>
    </citation>
    <scope>NUCLEOTIDE SEQUENCE [LARGE SCALE GENOMIC DNA]</scope>
    <source>
        <strain evidence="3">IMCC1753</strain>
    </source>
</reference>
<dbReference type="KEGG" id="slaa:EUU25_13325"/>
<keyword evidence="3" id="KW-1185">Reference proteome</keyword>
<evidence type="ECO:0000313" key="2">
    <source>
        <dbReference type="EMBL" id="QGY82307.1"/>
    </source>
</evidence>
<feature type="chain" id="PRO_5026007413" evidence="1">
    <location>
        <begin position="25"/>
        <end position="138"/>
    </location>
</feature>
<dbReference type="Proteomes" id="UP000428803">
    <property type="component" value="Chromosome"/>
</dbReference>
<dbReference type="EMBL" id="CP035733">
    <property type="protein sequence ID" value="QGY82307.1"/>
    <property type="molecule type" value="Genomic_DNA"/>
</dbReference>
<gene>
    <name evidence="2" type="ORF">EUU25_13325</name>
</gene>
<organism evidence="2 3">
    <name type="scientific">Sphingorhabdus lacus</name>
    <dbReference type="NCBI Taxonomy" id="392610"/>
    <lineage>
        <taxon>Bacteria</taxon>
        <taxon>Pseudomonadati</taxon>
        <taxon>Pseudomonadota</taxon>
        <taxon>Alphaproteobacteria</taxon>
        <taxon>Sphingomonadales</taxon>
        <taxon>Sphingomonadaceae</taxon>
        <taxon>Sphingorhabdus</taxon>
    </lineage>
</organism>
<dbReference type="Gene3D" id="2.60.120.380">
    <property type="match status" value="1"/>
</dbReference>
<evidence type="ECO:0000313" key="3">
    <source>
        <dbReference type="Proteomes" id="UP000428803"/>
    </source>
</evidence>
<keyword evidence="1" id="KW-0732">Signal</keyword>
<evidence type="ECO:0000256" key="1">
    <source>
        <dbReference type="SAM" id="SignalP"/>
    </source>
</evidence>
<name>A0A6I6LE00_9SPHN</name>
<sequence>MKVKPFLAIALLSGAYIVPATLQAQDASKPVAIQFAKGASSKVIKGSIRGDQGRLYTINIKAGQTLKVKLVTSNSSSYFNITAPGAQEALFIGSTEGNSYSGVVPSSGNYTIDVYLMRNAARRNETANYTLTVSATGK</sequence>
<dbReference type="OrthoDB" id="594865at2"/>
<dbReference type="AlphaFoldDB" id="A0A6I6LE00"/>
<accession>A0A6I6LE00</accession>
<protein>
    <submittedName>
        <fullName evidence="2">DNA breaking-rejoining protein</fullName>
    </submittedName>
</protein>